<comment type="caution">
    <text evidence="2">The sequence shown here is derived from an EMBL/GenBank/DDBJ whole genome shotgun (WGS) entry which is preliminary data.</text>
</comment>
<sequence>MAAAASSDARSPPVAMSDKNAAAQAFTDRLNATPASGSEADRFREADDRLKGLPPATVKALQRFGDAPPPEVVTCMAPLIEGPILRASWVDVSRVAT</sequence>
<reference evidence="2" key="1">
    <citation type="submission" date="2021-02" db="EMBL/GenBank/DDBJ databases">
        <authorList>
            <person name="Dougan E. K."/>
            <person name="Rhodes N."/>
            <person name="Thang M."/>
            <person name="Chan C."/>
        </authorList>
    </citation>
    <scope>NUCLEOTIDE SEQUENCE</scope>
</reference>
<organism evidence="2 3">
    <name type="scientific">Symbiodinium natans</name>
    <dbReference type="NCBI Taxonomy" id="878477"/>
    <lineage>
        <taxon>Eukaryota</taxon>
        <taxon>Sar</taxon>
        <taxon>Alveolata</taxon>
        <taxon>Dinophyceae</taxon>
        <taxon>Suessiales</taxon>
        <taxon>Symbiodiniaceae</taxon>
        <taxon>Symbiodinium</taxon>
    </lineage>
</organism>
<accession>A0A812PEI8</accession>
<protein>
    <submittedName>
        <fullName evidence="2">Uncharacterized protein</fullName>
    </submittedName>
</protein>
<dbReference type="AlphaFoldDB" id="A0A812PEI8"/>
<dbReference type="Proteomes" id="UP000604046">
    <property type="component" value="Unassembled WGS sequence"/>
</dbReference>
<evidence type="ECO:0000256" key="1">
    <source>
        <dbReference type="SAM" id="MobiDB-lite"/>
    </source>
</evidence>
<proteinExistence type="predicted"/>
<evidence type="ECO:0000313" key="2">
    <source>
        <dbReference type="EMBL" id="CAE7350922.1"/>
    </source>
</evidence>
<gene>
    <name evidence="2" type="ORF">SNAT2548_LOCUS18493</name>
</gene>
<feature type="compositionally biased region" description="Low complexity" evidence="1">
    <location>
        <begin position="1"/>
        <end position="11"/>
    </location>
</feature>
<evidence type="ECO:0000313" key="3">
    <source>
        <dbReference type="Proteomes" id="UP000604046"/>
    </source>
</evidence>
<dbReference type="EMBL" id="CAJNDS010002146">
    <property type="protein sequence ID" value="CAE7350922.1"/>
    <property type="molecule type" value="Genomic_DNA"/>
</dbReference>
<dbReference type="OrthoDB" id="10450573at2759"/>
<feature type="compositionally biased region" description="Basic and acidic residues" evidence="1">
    <location>
        <begin position="39"/>
        <end position="49"/>
    </location>
</feature>
<name>A0A812PEI8_9DINO</name>
<feature type="region of interest" description="Disordered" evidence="1">
    <location>
        <begin position="1"/>
        <end position="49"/>
    </location>
</feature>
<keyword evidence="3" id="KW-1185">Reference proteome</keyword>